<accession>D2PXS6</accession>
<evidence type="ECO:0000313" key="2">
    <source>
        <dbReference type="Proteomes" id="UP000007967"/>
    </source>
</evidence>
<evidence type="ECO:0008006" key="3">
    <source>
        <dbReference type="Google" id="ProtNLM"/>
    </source>
</evidence>
<evidence type="ECO:0000313" key="1">
    <source>
        <dbReference type="EMBL" id="ADB31718.1"/>
    </source>
</evidence>
<proteinExistence type="predicted"/>
<dbReference type="OrthoDB" id="7185309at2"/>
<dbReference type="STRING" id="479435.Kfla_2651"/>
<dbReference type="HOGENOM" id="CLU_133764_1_0_11"/>
<sequence>MKLEVLHVPDCPNLPPLLERLAEVTDRPVTTRPIASAEDAARFGMAGSPTLLIDGIDPFAIADDRDRGLSCRLYRDAEGRLVPAPSVDQLQHAIAAAKG</sequence>
<protein>
    <recommendedName>
        <fullName evidence="3">Alkylmercury lyase</fullName>
    </recommendedName>
</protein>
<dbReference type="KEGG" id="kfl:Kfla_2651"/>
<dbReference type="AlphaFoldDB" id="D2PXS6"/>
<reference evidence="2" key="1">
    <citation type="submission" date="2009-09" db="EMBL/GenBank/DDBJ databases">
        <title>The complete genome of Kribbella flavida DSM 17836.</title>
        <authorList>
            <consortium name="US DOE Joint Genome Institute (JGI-PGF)"/>
            <person name="Lucas S."/>
            <person name="Copeland A."/>
            <person name="Lapidus A."/>
            <person name="Glavina del Rio T."/>
            <person name="Dalin E."/>
            <person name="Tice H."/>
            <person name="Bruce D."/>
            <person name="Goodwin L."/>
            <person name="Pitluck S."/>
            <person name="Kyrpides N."/>
            <person name="Mavromatis K."/>
            <person name="Ivanova N."/>
            <person name="Saunders E."/>
            <person name="Brettin T."/>
            <person name="Detter J.C."/>
            <person name="Han C."/>
            <person name="Larimer F."/>
            <person name="Land M."/>
            <person name="Hauser L."/>
            <person name="Markowitz V."/>
            <person name="Cheng J.-F."/>
            <person name="Hugenholtz P."/>
            <person name="Woyke T."/>
            <person name="Wu D."/>
            <person name="Pukall R."/>
            <person name="Klenk H.-P."/>
            <person name="Eisen J.A."/>
        </authorList>
    </citation>
    <scope>NUCLEOTIDE SEQUENCE [LARGE SCALE GENOMIC DNA]</scope>
    <source>
        <strain evidence="2">DSM 17836 / JCM 10339 / NBRC 14399</strain>
    </source>
</reference>
<dbReference type="EMBL" id="CP001736">
    <property type="protein sequence ID" value="ADB31718.1"/>
    <property type="molecule type" value="Genomic_DNA"/>
</dbReference>
<dbReference type="Proteomes" id="UP000007967">
    <property type="component" value="Chromosome"/>
</dbReference>
<reference evidence="1 2" key="2">
    <citation type="journal article" date="2010" name="Stand. Genomic Sci.">
        <title>Complete genome sequence of Kribbella flavida type strain (IFO 14399).</title>
        <authorList>
            <person name="Pukall R."/>
            <person name="Lapidus A."/>
            <person name="Glavina Del Rio T."/>
            <person name="Copeland A."/>
            <person name="Tice H."/>
            <person name="Cheng J.-F."/>
            <person name="Lucas S."/>
            <person name="Chen F."/>
            <person name="Nolan M."/>
            <person name="LaButti K."/>
            <person name="Pati A."/>
            <person name="Ivanova N."/>
            <person name="Mavrommatis K."/>
            <person name="Mikhailova N."/>
            <person name="Pitluck S."/>
            <person name="Bruce D."/>
            <person name="Goodwin L."/>
            <person name="Land M."/>
            <person name="Hauser L."/>
            <person name="Chang Y.-J."/>
            <person name="Jeffries C.D."/>
            <person name="Chen A."/>
            <person name="Palaniappan K."/>
            <person name="Chain P."/>
            <person name="Rohde M."/>
            <person name="Goeker M."/>
            <person name="Bristow J."/>
            <person name="Eisen J.A."/>
            <person name="Markowitz V."/>
            <person name="Hugenholtz P."/>
            <person name="Kyrpides N.C."/>
            <person name="Klenk H.-P."/>
            <person name="Brettin T."/>
        </authorList>
    </citation>
    <scope>NUCLEOTIDE SEQUENCE [LARGE SCALE GENOMIC DNA]</scope>
    <source>
        <strain evidence="2">DSM 17836 / JCM 10339 / NBRC 14399</strain>
    </source>
</reference>
<organism evidence="1 2">
    <name type="scientific">Kribbella flavida (strain DSM 17836 / JCM 10339 / NBRC 14399)</name>
    <dbReference type="NCBI Taxonomy" id="479435"/>
    <lineage>
        <taxon>Bacteria</taxon>
        <taxon>Bacillati</taxon>
        <taxon>Actinomycetota</taxon>
        <taxon>Actinomycetes</taxon>
        <taxon>Propionibacteriales</taxon>
        <taxon>Kribbellaceae</taxon>
        <taxon>Kribbella</taxon>
    </lineage>
</organism>
<keyword evidence="2" id="KW-1185">Reference proteome</keyword>
<gene>
    <name evidence="1" type="ordered locus">Kfla_2651</name>
</gene>
<name>D2PXS6_KRIFD</name>
<dbReference type="RefSeq" id="WP_012920274.1">
    <property type="nucleotide sequence ID" value="NC_013729.1"/>
</dbReference>